<evidence type="ECO:0000256" key="13">
    <source>
        <dbReference type="RuleBase" id="RU003692"/>
    </source>
</evidence>
<comment type="cofactor">
    <cofactor evidence="11 13">
        <name>FAD</name>
        <dbReference type="ChEBI" id="CHEBI:57692"/>
    </cofactor>
    <text evidence="11 13">Binds 1 FAD per subunit.</text>
</comment>
<evidence type="ECO:0000259" key="15">
    <source>
        <dbReference type="Pfam" id="PF07992"/>
    </source>
</evidence>
<dbReference type="PRINTS" id="PR00368">
    <property type="entry name" value="FADPNR"/>
</dbReference>
<accession>V9TW94</accession>
<dbReference type="SUPFAM" id="SSF55424">
    <property type="entry name" value="FAD/NAD-linked reductases, dimerisation (C-terminal) domain"/>
    <property type="match status" value="1"/>
</dbReference>
<dbReference type="InterPro" id="IPR036188">
    <property type="entry name" value="FAD/NAD-bd_sf"/>
</dbReference>
<dbReference type="InterPro" id="IPR023753">
    <property type="entry name" value="FAD/NAD-binding_dom"/>
</dbReference>
<dbReference type="InterPro" id="IPR012999">
    <property type="entry name" value="Pyr_OxRdtase_I_AS"/>
</dbReference>
<comment type="similarity">
    <text evidence="1 13">Belongs to the class-I pyridine nucleotide-disulfide oxidoreductase family.</text>
</comment>
<keyword evidence="4 11" id="KW-0274">FAD</keyword>
<dbReference type="Proteomes" id="UP000018700">
    <property type="component" value="Chromosome"/>
</dbReference>
<dbReference type="KEGG" id="efk:P856_782"/>
<dbReference type="GO" id="GO:0050660">
    <property type="term" value="F:flavin adenine dinucleotide binding"/>
    <property type="evidence" value="ECO:0007669"/>
    <property type="project" value="InterPro"/>
</dbReference>
<dbReference type="InterPro" id="IPR006258">
    <property type="entry name" value="Lipoamide_DH"/>
</dbReference>
<evidence type="ECO:0000313" key="16">
    <source>
        <dbReference type="EMBL" id="AHC73983.1"/>
    </source>
</evidence>
<gene>
    <name evidence="16" type="primary">lpdA</name>
    <name evidence="16" type="ORF">P856_782</name>
</gene>
<keyword evidence="17" id="KW-1185">Reference proteome</keyword>
<feature type="binding site" evidence="11">
    <location>
        <position position="52"/>
    </location>
    <ligand>
        <name>FAD</name>
        <dbReference type="ChEBI" id="CHEBI:57692"/>
    </ligand>
</feature>
<dbReference type="Pfam" id="PF02852">
    <property type="entry name" value="Pyr_redox_dim"/>
    <property type="match status" value="1"/>
</dbReference>
<evidence type="ECO:0000313" key="17">
    <source>
        <dbReference type="Proteomes" id="UP000018700"/>
    </source>
</evidence>
<name>V9TW94_9PROT</name>
<feature type="binding site" evidence="11">
    <location>
        <begin position="145"/>
        <end position="147"/>
    </location>
    <ligand>
        <name>FAD</name>
        <dbReference type="ChEBI" id="CHEBI:57692"/>
    </ligand>
</feature>
<evidence type="ECO:0000256" key="8">
    <source>
        <dbReference type="ARBA" id="ARBA00023284"/>
    </source>
</evidence>
<evidence type="ECO:0000256" key="12">
    <source>
        <dbReference type="PIRSR" id="PIRSR000350-4"/>
    </source>
</evidence>
<proteinExistence type="inferred from homology"/>
<dbReference type="EC" id="1.8.1.4" evidence="2 13"/>
<evidence type="ECO:0000256" key="9">
    <source>
        <dbReference type="ARBA" id="ARBA00049187"/>
    </source>
</evidence>
<dbReference type="Pfam" id="PF07992">
    <property type="entry name" value="Pyr_redox_2"/>
    <property type="match status" value="1"/>
</dbReference>
<feature type="domain" description="Pyridine nucleotide-disulphide oxidoreductase dimerisation" evidence="14">
    <location>
        <begin position="349"/>
        <end position="458"/>
    </location>
</feature>
<keyword evidence="7" id="KW-1015">Disulfide bond</keyword>
<evidence type="ECO:0000259" key="14">
    <source>
        <dbReference type="Pfam" id="PF02852"/>
    </source>
</evidence>
<keyword evidence="6 11" id="KW-0520">NAD</keyword>
<feature type="domain" description="FAD/NAD(P)-binding" evidence="15">
    <location>
        <begin position="5"/>
        <end position="330"/>
    </location>
</feature>
<evidence type="ECO:0000256" key="5">
    <source>
        <dbReference type="ARBA" id="ARBA00023002"/>
    </source>
</evidence>
<dbReference type="SUPFAM" id="SSF51905">
    <property type="entry name" value="FAD/NAD(P)-binding domain"/>
    <property type="match status" value="1"/>
</dbReference>
<dbReference type="InterPro" id="IPR004099">
    <property type="entry name" value="Pyr_nucl-diS_OxRdtase_dimer"/>
</dbReference>
<feature type="binding site" evidence="11">
    <location>
        <position position="116"/>
    </location>
    <ligand>
        <name>FAD</name>
        <dbReference type="ChEBI" id="CHEBI:57692"/>
    </ligand>
</feature>
<protein>
    <recommendedName>
        <fullName evidence="2 13">Dihydrolipoyl dehydrogenase</fullName>
        <ecNumber evidence="2 13">1.8.1.4</ecNumber>
    </recommendedName>
</protein>
<feature type="binding site" evidence="11">
    <location>
        <begin position="182"/>
        <end position="189"/>
    </location>
    <ligand>
        <name>NAD(+)</name>
        <dbReference type="ChEBI" id="CHEBI:57540"/>
    </ligand>
</feature>
<dbReference type="PANTHER" id="PTHR22912:SF151">
    <property type="entry name" value="DIHYDROLIPOYL DEHYDROGENASE, MITOCHONDRIAL"/>
    <property type="match status" value="1"/>
</dbReference>
<dbReference type="STRING" id="1401328.P856_782"/>
<evidence type="ECO:0000256" key="7">
    <source>
        <dbReference type="ARBA" id="ARBA00023157"/>
    </source>
</evidence>
<comment type="catalytic activity">
    <reaction evidence="9 13">
        <text>N(6)-[(R)-dihydrolipoyl]-L-lysyl-[protein] + NAD(+) = N(6)-[(R)-lipoyl]-L-lysyl-[protein] + NADH + H(+)</text>
        <dbReference type="Rhea" id="RHEA:15045"/>
        <dbReference type="Rhea" id="RHEA-COMP:10474"/>
        <dbReference type="Rhea" id="RHEA-COMP:10475"/>
        <dbReference type="ChEBI" id="CHEBI:15378"/>
        <dbReference type="ChEBI" id="CHEBI:57540"/>
        <dbReference type="ChEBI" id="CHEBI:57945"/>
        <dbReference type="ChEBI" id="CHEBI:83099"/>
        <dbReference type="ChEBI" id="CHEBI:83100"/>
        <dbReference type="EC" id="1.8.1.4"/>
    </reaction>
</comment>
<evidence type="ECO:0000256" key="10">
    <source>
        <dbReference type="PIRSR" id="PIRSR000350-2"/>
    </source>
</evidence>
<dbReference type="PROSITE" id="PS00076">
    <property type="entry name" value="PYRIDINE_REDOX_1"/>
    <property type="match status" value="1"/>
</dbReference>
<dbReference type="FunFam" id="3.30.390.30:FF:000001">
    <property type="entry name" value="Dihydrolipoyl dehydrogenase"/>
    <property type="match status" value="1"/>
</dbReference>
<evidence type="ECO:0000256" key="1">
    <source>
        <dbReference type="ARBA" id="ARBA00007532"/>
    </source>
</evidence>
<dbReference type="PANTHER" id="PTHR22912">
    <property type="entry name" value="DISULFIDE OXIDOREDUCTASE"/>
    <property type="match status" value="1"/>
</dbReference>
<keyword evidence="3 13" id="KW-0285">Flavoprotein</keyword>
<sequence>MSIDYDVVVIGSGPGGYVAAIRGSQLGLKIACVEQHRSLGGTCLNIGCIPSKALLNASEKYLEVESRLEHLGIEVSPPKLNINKLMKKKTEIVNSLTEGINFLFKKNNVDWLQGVGKITEVGEVEVIAANGDKKIIKCQNILIATGSTTVPIPGIKVDEKHIVTSTGALNLRSVPQQLIVIGGGVIGLELGSVWKRFGAKVTVVEFLDRIISTMDQELGKLFKRTMERQGIDFKMSTKVTQAKVDNNHVELTIKNTTSDTVEELNADIVLVATGRRPYYTGLGLEELGVRCDKYGFIQVDQDFQTSIDSIYAIGDVINGPMLAHKAEEDAITAVEIMVGQSGRVDYNLVPMIIYTSPEVASVGRTEEQLQESKIEYCRGVFPFFANSRARANVDTEGQVKILADKNTHQILGAHIIGPNAGTLIHEICVIMEFGGSAEDIARICHGHPTLNEAIKEAAMAIADQTIHI</sequence>
<dbReference type="InterPro" id="IPR050151">
    <property type="entry name" value="Class-I_Pyr_Nuc-Dis_Oxidored"/>
</dbReference>
<keyword evidence="8 13" id="KW-0676">Redox-active center</keyword>
<keyword evidence="5 13" id="KW-0560">Oxidoreductase</keyword>
<dbReference type="PATRIC" id="fig|1401328.3.peg.791"/>
<dbReference type="OrthoDB" id="9764616at2"/>
<dbReference type="RefSeq" id="WP_025300858.1">
    <property type="nucleotide sequence ID" value="NZ_CP006745.1"/>
</dbReference>
<dbReference type="HOGENOM" id="CLU_016755_0_1_5"/>
<dbReference type="PIRSF" id="PIRSF000350">
    <property type="entry name" value="Mercury_reductase_MerA"/>
    <property type="match status" value="1"/>
</dbReference>
<dbReference type="EMBL" id="CP006745">
    <property type="protein sequence ID" value="AHC73983.1"/>
    <property type="molecule type" value="Genomic_DNA"/>
</dbReference>
<dbReference type="InterPro" id="IPR016156">
    <property type="entry name" value="FAD/NAD-linked_Rdtase_dimer_sf"/>
</dbReference>
<dbReference type="Gene3D" id="3.50.50.60">
    <property type="entry name" value="FAD/NAD(P)-binding domain"/>
    <property type="match status" value="2"/>
</dbReference>
<dbReference type="eggNOG" id="COG1249">
    <property type="taxonomic scope" value="Bacteria"/>
</dbReference>
<dbReference type="Gene3D" id="3.30.390.30">
    <property type="match status" value="1"/>
</dbReference>
<feature type="disulfide bond" description="Redox-active" evidence="12">
    <location>
        <begin position="43"/>
        <end position="48"/>
    </location>
</feature>
<dbReference type="GO" id="GO:0005737">
    <property type="term" value="C:cytoplasm"/>
    <property type="evidence" value="ECO:0007669"/>
    <property type="project" value="UniProtKB-ARBA"/>
</dbReference>
<reference evidence="16 17" key="1">
    <citation type="journal article" date="2013" name="PLoS ONE">
        <title>Bacterial endosymbiosis in a chordate host: long-term co-evolution and conservation of secondary metabolism.</title>
        <authorList>
            <person name="Kwan J.C."/>
            <person name="Schmidt E.W."/>
        </authorList>
    </citation>
    <scope>NUCLEOTIDE SEQUENCE [LARGE SCALE GENOMIC DNA]</scope>
    <source>
        <strain evidence="17">faulkneri L5</strain>
    </source>
</reference>
<dbReference type="NCBIfam" id="TIGR01350">
    <property type="entry name" value="lipoamide_DH"/>
    <property type="match status" value="1"/>
</dbReference>
<evidence type="ECO:0000256" key="4">
    <source>
        <dbReference type="ARBA" id="ARBA00022827"/>
    </source>
</evidence>
<dbReference type="GO" id="GO:0004148">
    <property type="term" value="F:dihydrolipoyl dehydrogenase (NADH) activity"/>
    <property type="evidence" value="ECO:0007669"/>
    <property type="project" value="UniProtKB-EC"/>
</dbReference>
<evidence type="ECO:0000256" key="3">
    <source>
        <dbReference type="ARBA" id="ARBA00022630"/>
    </source>
</evidence>
<evidence type="ECO:0000256" key="11">
    <source>
        <dbReference type="PIRSR" id="PIRSR000350-3"/>
    </source>
</evidence>
<dbReference type="InterPro" id="IPR001100">
    <property type="entry name" value="Pyr_nuc-diS_OxRdtase"/>
</dbReference>
<evidence type="ECO:0000256" key="2">
    <source>
        <dbReference type="ARBA" id="ARBA00012608"/>
    </source>
</evidence>
<feature type="active site" description="Proton acceptor" evidence="10">
    <location>
        <position position="447"/>
    </location>
</feature>
<comment type="miscellaneous">
    <text evidence="13">The active site is a redox-active disulfide bond.</text>
</comment>
<evidence type="ECO:0000256" key="6">
    <source>
        <dbReference type="ARBA" id="ARBA00023027"/>
    </source>
</evidence>
<dbReference type="AlphaFoldDB" id="V9TW94"/>
<dbReference type="PRINTS" id="PR00411">
    <property type="entry name" value="PNDRDTASEI"/>
</dbReference>
<feature type="binding site" evidence="11">
    <location>
        <position position="205"/>
    </location>
    <ligand>
        <name>NAD(+)</name>
        <dbReference type="ChEBI" id="CHEBI:57540"/>
    </ligand>
</feature>
<feature type="binding site" evidence="11">
    <location>
        <begin position="321"/>
        <end position="324"/>
    </location>
    <ligand>
        <name>FAD</name>
        <dbReference type="ChEBI" id="CHEBI:57692"/>
    </ligand>
</feature>
<dbReference type="GO" id="GO:0006103">
    <property type="term" value="P:2-oxoglutarate metabolic process"/>
    <property type="evidence" value="ECO:0007669"/>
    <property type="project" value="TreeGrafter"/>
</dbReference>
<organism evidence="16 17">
    <name type="scientific">Candidatus Endolissoclinum faulkneri L5</name>
    <dbReference type="NCBI Taxonomy" id="1401328"/>
    <lineage>
        <taxon>Bacteria</taxon>
        <taxon>Pseudomonadati</taxon>
        <taxon>Pseudomonadota</taxon>
        <taxon>Alphaproteobacteria</taxon>
        <taxon>Rhodospirillales</taxon>
        <taxon>Rhodospirillaceae</taxon>
        <taxon>Candidatus Endolissoclinum</taxon>
    </lineage>
</organism>
<feature type="binding site" evidence="11">
    <location>
        <position position="274"/>
    </location>
    <ligand>
        <name>NAD(+)</name>
        <dbReference type="ChEBI" id="CHEBI:57540"/>
    </ligand>
</feature>
<feature type="binding site" evidence="11">
    <location>
        <position position="315"/>
    </location>
    <ligand>
        <name>FAD</name>
        <dbReference type="ChEBI" id="CHEBI:57692"/>
    </ligand>
</feature>
<keyword evidence="11" id="KW-0547">Nucleotide-binding</keyword>